<feature type="compositionally biased region" description="Low complexity" evidence="1">
    <location>
        <begin position="255"/>
        <end position="276"/>
    </location>
</feature>
<reference evidence="2 3" key="1">
    <citation type="submission" date="2019-10" db="EMBL/GenBank/DDBJ databases">
        <authorList>
            <person name="Palmer J.M."/>
        </authorList>
    </citation>
    <scope>NUCLEOTIDE SEQUENCE [LARGE SCALE GENOMIC DNA]</scope>
    <source>
        <strain evidence="2 3">TWF696</strain>
    </source>
</reference>
<feature type="region of interest" description="Disordered" evidence="1">
    <location>
        <begin position="322"/>
        <end position="463"/>
    </location>
</feature>
<organism evidence="2 3">
    <name type="scientific">Orbilia brochopaga</name>
    <dbReference type="NCBI Taxonomy" id="3140254"/>
    <lineage>
        <taxon>Eukaryota</taxon>
        <taxon>Fungi</taxon>
        <taxon>Dikarya</taxon>
        <taxon>Ascomycota</taxon>
        <taxon>Pezizomycotina</taxon>
        <taxon>Orbiliomycetes</taxon>
        <taxon>Orbiliales</taxon>
        <taxon>Orbiliaceae</taxon>
        <taxon>Orbilia</taxon>
    </lineage>
</organism>
<dbReference type="EMBL" id="JAVHNQ010000008">
    <property type="protein sequence ID" value="KAK6340904.1"/>
    <property type="molecule type" value="Genomic_DNA"/>
</dbReference>
<dbReference type="Proteomes" id="UP001375240">
    <property type="component" value="Unassembled WGS sequence"/>
</dbReference>
<evidence type="ECO:0000256" key="1">
    <source>
        <dbReference type="SAM" id="MobiDB-lite"/>
    </source>
</evidence>
<protein>
    <submittedName>
        <fullName evidence="2">Uncharacterized protein</fullName>
    </submittedName>
</protein>
<feature type="region of interest" description="Disordered" evidence="1">
    <location>
        <begin position="248"/>
        <end position="307"/>
    </location>
</feature>
<name>A0AAV9UI57_9PEZI</name>
<dbReference type="AlphaFoldDB" id="A0AAV9UI57"/>
<evidence type="ECO:0000313" key="3">
    <source>
        <dbReference type="Proteomes" id="UP001375240"/>
    </source>
</evidence>
<gene>
    <name evidence="2" type="ORF">TWF696_009217</name>
</gene>
<accession>A0AAV9UI57</accession>
<feature type="compositionally biased region" description="Polar residues" evidence="1">
    <location>
        <begin position="325"/>
        <end position="339"/>
    </location>
</feature>
<sequence length="866" mass="96279">MASLDYDFHDFLRTSRIGFRLYKNNFADCDGAPRAYRDCGERLLVLSALLRLLHDQGTVENGLFVGNVQAQVNKYVPRIGDFRTTIEDIGALIREISEDGKPPWESFAQSEEDFGELEKLSSSMRKQNRSIHTILVLDRTLDAHRALEILDCGMTRPLVELPGSMADQMASLGLTDDDGQFRGSVSTASREAYDDGAVSPLSPHVLHMPNQKESSIWGPDVKFIGTGLGLHRSGRRPSAVNHQDFYGIHRTNSMSNSSDTGRSQSGSSSRNTSTQTLDSPGNSSPANSPTYYVSHTGGGNGISRDGDKVRYDEIARISGMRIQPALSNRSSDSPTNPSSEFAPHSPPMGFHARGVAELGSSTGSMRIPRRPLSSTGSTGSAPLIPLVTPNQQSSHHYESPVHSPRETSRQRQRDSSYSDGSNGHSSESGRPSQTSLTYGRDSSAGPSSRGIEFSPPGAPPRRNSEIAAILNANRGSDSDTSLRNARFGSRQNSFAIAPETYGDAPFSPDTYGLDLPVREQRPASIASRDSRGEETLKPGESLIYHGKPLISHVIEGAYDPSELRVYKNALNDVYRFVTSLVDETGVTVSTSQQHFRPRELELVPEYGYDPKALPILWFREVEDVNKIRRPLEIMPEKEVPALPVFSFRTVPEMLDFQSAMLSEVCYLDIETVRFVRLKGSAKETRRIDNTRVQLWHPAPSDKRTIDDAASFVTVGTTRTHANPEIMRLKWSRMIIYLGRSNDFVTVFITDDITIRQSKKGNTLVFEPTKYTGRALFKSRDGVKAKVVGGGRKKGGVRLDMKGLRPDDEENFPMFRTFEIEFEDAESQVRFLSVWDQLIQERRRMRSIIERRRRLAEERVLHGGGGN</sequence>
<evidence type="ECO:0000313" key="2">
    <source>
        <dbReference type="EMBL" id="KAK6340904.1"/>
    </source>
</evidence>
<proteinExistence type="predicted"/>
<comment type="caution">
    <text evidence="2">The sequence shown here is derived from an EMBL/GenBank/DDBJ whole genome shotgun (WGS) entry which is preliminary data.</text>
</comment>
<feature type="compositionally biased region" description="Low complexity" evidence="1">
    <location>
        <begin position="417"/>
        <end position="429"/>
    </location>
</feature>
<feature type="compositionally biased region" description="Basic and acidic residues" evidence="1">
    <location>
        <begin position="395"/>
        <end position="416"/>
    </location>
</feature>
<feature type="compositionally biased region" description="Polar residues" evidence="1">
    <location>
        <begin position="277"/>
        <end position="293"/>
    </location>
</feature>
<keyword evidence="3" id="KW-1185">Reference proteome</keyword>